<evidence type="ECO:0000313" key="5">
    <source>
        <dbReference type="Proteomes" id="UP000019140"/>
    </source>
</evidence>
<proteinExistence type="predicted"/>
<evidence type="ECO:0000313" key="4">
    <source>
        <dbReference type="EMBL" id="ETW97074.1"/>
    </source>
</evidence>
<evidence type="ECO:0000256" key="1">
    <source>
        <dbReference type="ARBA" id="ARBA00023002"/>
    </source>
</evidence>
<protein>
    <recommendedName>
        <fullName evidence="3">Luciferase-like domain-containing protein</fullName>
    </recommendedName>
</protein>
<keyword evidence="5" id="KW-1185">Reference proteome</keyword>
<dbReference type="PANTHER" id="PTHR30137:SF8">
    <property type="entry name" value="BLR5498 PROTEIN"/>
    <property type="match status" value="1"/>
</dbReference>
<organism evidence="4 5">
    <name type="scientific">Candidatus Entotheonella gemina</name>
    <dbReference type="NCBI Taxonomy" id="1429439"/>
    <lineage>
        <taxon>Bacteria</taxon>
        <taxon>Pseudomonadati</taxon>
        <taxon>Nitrospinota/Tectimicrobiota group</taxon>
        <taxon>Candidatus Tectimicrobiota</taxon>
        <taxon>Candidatus Entotheonellia</taxon>
        <taxon>Candidatus Entotheonellales</taxon>
        <taxon>Candidatus Entotheonellaceae</taxon>
        <taxon>Candidatus Entotheonella</taxon>
    </lineage>
</organism>
<accession>W4LGP6</accession>
<dbReference type="InterPro" id="IPR011251">
    <property type="entry name" value="Luciferase-like_dom"/>
</dbReference>
<dbReference type="HOGENOM" id="CLU_027853_3_2_7"/>
<feature type="domain" description="Luciferase-like" evidence="3">
    <location>
        <begin position="1"/>
        <end position="297"/>
    </location>
</feature>
<sequence>MKFGIYSSIANPPHGEHLDRCVDQVIAEAQHAEASGFDSCFFGEHHQDKDGFLPSPLIVATAVAAQTQTLNVGTSVILLPLHHPVHVAEDVTTLDIVSKGRIMLGVGVGYQAADFRAFGLSMADRAARFEESVEIIRKCWTGEPFSFHGNHFTLEDVQILPKPFQNPSPPLWIGASVPSAVRRAGRLGDAFVSTPSTTLADTVRTIDIYRQAAQEAGREPQVILMRDAWVASSRAEAEAVYGPEVMAAYRYYWENQLSEFKGMAESEFTLDNVARDRIILGEPETCIREFHRWHEATGADYFLLRLRHAHSGGPAHDKIMSAIRLFGEGVIPYCE</sequence>
<reference evidence="4 5" key="1">
    <citation type="journal article" date="2014" name="Nature">
        <title>An environmental bacterial taxon with a large and distinct metabolic repertoire.</title>
        <authorList>
            <person name="Wilson M.C."/>
            <person name="Mori T."/>
            <person name="Ruckert C."/>
            <person name="Uria A.R."/>
            <person name="Helf M.J."/>
            <person name="Takada K."/>
            <person name="Gernert C."/>
            <person name="Steffens U.A."/>
            <person name="Heycke N."/>
            <person name="Schmitt S."/>
            <person name="Rinke C."/>
            <person name="Helfrich E.J."/>
            <person name="Brachmann A.O."/>
            <person name="Gurgui C."/>
            <person name="Wakimoto T."/>
            <person name="Kracht M."/>
            <person name="Crusemann M."/>
            <person name="Hentschel U."/>
            <person name="Abe I."/>
            <person name="Matsunaga S."/>
            <person name="Kalinowski J."/>
            <person name="Takeyama H."/>
            <person name="Piel J."/>
        </authorList>
    </citation>
    <scope>NUCLEOTIDE SEQUENCE [LARGE SCALE GENOMIC DNA]</scope>
    <source>
        <strain evidence="5">TSY2</strain>
    </source>
</reference>
<dbReference type="InterPro" id="IPR019921">
    <property type="entry name" value="Lucif-like_OxRdtase_Rv2161c"/>
</dbReference>
<evidence type="ECO:0000256" key="2">
    <source>
        <dbReference type="ARBA" id="ARBA00023033"/>
    </source>
</evidence>
<dbReference type="GO" id="GO:0004497">
    <property type="term" value="F:monooxygenase activity"/>
    <property type="evidence" value="ECO:0007669"/>
    <property type="project" value="UniProtKB-KW"/>
</dbReference>
<dbReference type="AlphaFoldDB" id="W4LGP6"/>
<keyword evidence="2" id="KW-0503">Monooxygenase</keyword>
<dbReference type="PANTHER" id="PTHR30137">
    <property type="entry name" value="LUCIFERASE-LIKE MONOOXYGENASE"/>
    <property type="match status" value="1"/>
</dbReference>
<name>W4LGP6_9BACT</name>
<dbReference type="EMBL" id="AZHX01002103">
    <property type="protein sequence ID" value="ETW97074.1"/>
    <property type="molecule type" value="Genomic_DNA"/>
</dbReference>
<evidence type="ECO:0000259" key="3">
    <source>
        <dbReference type="Pfam" id="PF00296"/>
    </source>
</evidence>
<dbReference type="InterPro" id="IPR036661">
    <property type="entry name" value="Luciferase-like_sf"/>
</dbReference>
<dbReference type="Pfam" id="PF00296">
    <property type="entry name" value="Bac_luciferase"/>
    <property type="match status" value="1"/>
</dbReference>
<dbReference type="InterPro" id="IPR050766">
    <property type="entry name" value="Bact_Lucif_Oxidored"/>
</dbReference>
<dbReference type="Proteomes" id="UP000019140">
    <property type="component" value="Unassembled WGS sequence"/>
</dbReference>
<dbReference type="NCBIfam" id="TIGR03619">
    <property type="entry name" value="F420_Rv2161c"/>
    <property type="match status" value="1"/>
</dbReference>
<dbReference type="Gene3D" id="3.20.20.30">
    <property type="entry name" value="Luciferase-like domain"/>
    <property type="match status" value="1"/>
</dbReference>
<gene>
    <name evidence="4" type="ORF">ETSY2_45230</name>
</gene>
<dbReference type="GO" id="GO:0016705">
    <property type="term" value="F:oxidoreductase activity, acting on paired donors, with incorporation or reduction of molecular oxygen"/>
    <property type="evidence" value="ECO:0007669"/>
    <property type="project" value="InterPro"/>
</dbReference>
<dbReference type="GO" id="GO:0005829">
    <property type="term" value="C:cytosol"/>
    <property type="evidence" value="ECO:0007669"/>
    <property type="project" value="TreeGrafter"/>
</dbReference>
<dbReference type="SUPFAM" id="SSF51679">
    <property type="entry name" value="Bacterial luciferase-like"/>
    <property type="match status" value="1"/>
</dbReference>
<comment type="caution">
    <text evidence="4">The sequence shown here is derived from an EMBL/GenBank/DDBJ whole genome shotgun (WGS) entry which is preliminary data.</text>
</comment>
<keyword evidence="1" id="KW-0560">Oxidoreductase</keyword>